<dbReference type="GO" id="GO:0016491">
    <property type="term" value="F:oxidoreductase activity"/>
    <property type="evidence" value="ECO:0007669"/>
    <property type="project" value="UniProtKB-KW"/>
</dbReference>
<protein>
    <submittedName>
        <fullName evidence="7">Sterol desaturase family protein</fullName>
        <ecNumber evidence="7">1.-.-.-</ecNumber>
    </submittedName>
</protein>
<evidence type="ECO:0000256" key="3">
    <source>
        <dbReference type="ARBA" id="ARBA00022989"/>
    </source>
</evidence>
<keyword evidence="3 5" id="KW-1133">Transmembrane helix</keyword>
<evidence type="ECO:0000259" key="6">
    <source>
        <dbReference type="Pfam" id="PF04116"/>
    </source>
</evidence>
<organism evidence="7 8">
    <name type="scientific">Imperialibacter roseus</name>
    <dbReference type="NCBI Taxonomy" id="1324217"/>
    <lineage>
        <taxon>Bacteria</taxon>
        <taxon>Pseudomonadati</taxon>
        <taxon>Bacteroidota</taxon>
        <taxon>Cytophagia</taxon>
        <taxon>Cytophagales</taxon>
        <taxon>Flammeovirgaceae</taxon>
        <taxon>Imperialibacter</taxon>
    </lineage>
</organism>
<dbReference type="Pfam" id="PF04116">
    <property type="entry name" value="FA_hydroxylase"/>
    <property type="match status" value="1"/>
</dbReference>
<keyword evidence="8" id="KW-1185">Reference proteome</keyword>
<dbReference type="EC" id="1.-.-.-" evidence="7"/>
<evidence type="ECO:0000256" key="2">
    <source>
        <dbReference type="ARBA" id="ARBA00022692"/>
    </source>
</evidence>
<evidence type="ECO:0000313" key="8">
    <source>
        <dbReference type="Proteomes" id="UP001302349"/>
    </source>
</evidence>
<evidence type="ECO:0000256" key="4">
    <source>
        <dbReference type="ARBA" id="ARBA00023136"/>
    </source>
</evidence>
<proteinExistence type="predicted"/>
<keyword evidence="7" id="KW-0560">Oxidoreductase</keyword>
<feature type="domain" description="Fatty acid hydroxylase" evidence="6">
    <location>
        <begin position="114"/>
        <end position="248"/>
    </location>
</feature>
<evidence type="ECO:0000256" key="1">
    <source>
        <dbReference type="ARBA" id="ARBA00004370"/>
    </source>
</evidence>
<feature type="transmembrane region" description="Helical" evidence="5">
    <location>
        <begin position="16"/>
        <end position="43"/>
    </location>
</feature>
<name>A0ABZ0IPJ2_9BACT</name>
<gene>
    <name evidence="7" type="ORF">RT717_27935</name>
</gene>
<comment type="subcellular location">
    <subcellularLocation>
        <location evidence="1">Membrane</location>
    </subcellularLocation>
</comment>
<dbReference type="InterPro" id="IPR006694">
    <property type="entry name" value="Fatty_acid_hydroxylase"/>
</dbReference>
<keyword evidence="4 5" id="KW-0472">Membrane</keyword>
<dbReference type="InterPro" id="IPR050307">
    <property type="entry name" value="Sterol_Desaturase_Related"/>
</dbReference>
<dbReference type="EMBL" id="CP136051">
    <property type="protein sequence ID" value="WOK06904.1"/>
    <property type="molecule type" value="Genomic_DNA"/>
</dbReference>
<dbReference type="PANTHER" id="PTHR11863">
    <property type="entry name" value="STEROL DESATURASE"/>
    <property type="match status" value="1"/>
</dbReference>
<feature type="transmembrane region" description="Helical" evidence="5">
    <location>
        <begin position="172"/>
        <end position="197"/>
    </location>
</feature>
<keyword evidence="2 5" id="KW-0812">Transmembrane</keyword>
<evidence type="ECO:0000256" key="5">
    <source>
        <dbReference type="SAM" id="Phobius"/>
    </source>
</evidence>
<evidence type="ECO:0000313" key="7">
    <source>
        <dbReference type="EMBL" id="WOK06904.1"/>
    </source>
</evidence>
<sequence length="271" mass="31803">MDERLQIIDFSQPKEVIGFTLLLFLIVFIRYVIVSAIFFGVFYRLGGRKFAARKISIGTWKKGQFKKEIIYSALTSFVFALSGVGMLWAWQAGKTAIYTDLSTYGYWYLPVSLLIALFIHETYYYWAHRLMHLPGLFKAVHKTHHESLISSPWTAFSFHPWESLLQAIIVPLIVWFLPMHIYVILAMLVVMTVSAVVNHLDIEIFPQNFDQHWLGKWLIGATHHSLHHSEFNTNYGLYFTFWDKWMHTESRKYARLFREKTSKKTSVASHQ</sequence>
<dbReference type="Proteomes" id="UP001302349">
    <property type="component" value="Chromosome"/>
</dbReference>
<reference evidence="7 8" key="1">
    <citation type="journal article" date="2023" name="Microbiol. Resour. Announc.">
        <title>Complete Genome Sequence of Imperialibacter roseus strain P4T.</title>
        <authorList>
            <person name="Tizabi D.R."/>
            <person name="Bachvaroff T."/>
            <person name="Hill R.T."/>
        </authorList>
    </citation>
    <scope>NUCLEOTIDE SEQUENCE [LARGE SCALE GENOMIC DNA]</scope>
    <source>
        <strain evidence="7 8">P4T</strain>
    </source>
</reference>
<feature type="transmembrane region" description="Helical" evidence="5">
    <location>
        <begin position="105"/>
        <end position="126"/>
    </location>
</feature>
<accession>A0ABZ0IPJ2</accession>
<dbReference type="RefSeq" id="WP_317489597.1">
    <property type="nucleotide sequence ID" value="NZ_CP136051.1"/>
</dbReference>
<feature type="transmembrane region" description="Helical" evidence="5">
    <location>
        <begin position="69"/>
        <end position="90"/>
    </location>
</feature>